<dbReference type="OrthoDB" id="1470350at2759"/>
<reference evidence="10" key="1">
    <citation type="journal article" date="2020" name="Stud. Mycol.">
        <title>101 Dothideomycetes genomes: a test case for predicting lifestyles and emergence of pathogens.</title>
        <authorList>
            <person name="Haridas S."/>
            <person name="Albert R."/>
            <person name="Binder M."/>
            <person name="Bloem J."/>
            <person name="Labutti K."/>
            <person name="Salamov A."/>
            <person name="Andreopoulos B."/>
            <person name="Baker S."/>
            <person name="Barry K."/>
            <person name="Bills G."/>
            <person name="Bluhm B."/>
            <person name="Cannon C."/>
            <person name="Castanera R."/>
            <person name="Culley D."/>
            <person name="Daum C."/>
            <person name="Ezra D."/>
            <person name="Gonzalez J."/>
            <person name="Henrissat B."/>
            <person name="Kuo A."/>
            <person name="Liang C."/>
            <person name="Lipzen A."/>
            <person name="Lutzoni F."/>
            <person name="Magnuson J."/>
            <person name="Mondo S."/>
            <person name="Nolan M."/>
            <person name="Ohm R."/>
            <person name="Pangilinan J."/>
            <person name="Park H.-J."/>
            <person name="Ramirez L."/>
            <person name="Alfaro M."/>
            <person name="Sun H."/>
            <person name="Tritt A."/>
            <person name="Yoshinaga Y."/>
            <person name="Zwiers L.-H."/>
            <person name="Turgeon B."/>
            <person name="Goodwin S."/>
            <person name="Spatafora J."/>
            <person name="Crous P."/>
            <person name="Grigoriev I."/>
        </authorList>
    </citation>
    <scope>NUCLEOTIDE SEQUENCE</scope>
    <source>
        <strain evidence="10">CBS 122681</strain>
    </source>
</reference>
<keyword evidence="6 8" id="KW-0408">Iron</keyword>
<dbReference type="InterPro" id="IPR002401">
    <property type="entry name" value="Cyt_P450_E_grp-I"/>
</dbReference>
<evidence type="ECO:0000256" key="1">
    <source>
        <dbReference type="ARBA" id="ARBA00001971"/>
    </source>
</evidence>
<dbReference type="InterPro" id="IPR050121">
    <property type="entry name" value="Cytochrome_P450_monoxygenase"/>
</dbReference>
<dbReference type="Proteomes" id="UP000799324">
    <property type="component" value="Unassembled WGS sequence"/>
</dbReference>
<dbReference type="InterPro" id="IPR017972">
    <property type="entry name" value="Cyt_P450_CS"/>
</dbReference>
<feature type="binding site" description="axial binding residue" evidence="8">
    <location>
        <position position="445"/>
    </location>
    <ligand>
        <name>heme</name>
        <dbReference type="ChEBI" id="CHEBI:30413"/>
    </ligand>
    <ligandPart>
        <name>Fe</name>
        <dbReference type="ChEBI" id="CHEBI:18248"/>
    </ligandPart>
</feature>
<dbReference type="SUPFAM" id="SSF48264">
    <property type="entry name" value="Cytochrome P450"/>
    <property type="match status" value="1"/>
</dbReference>
<evidence type="ECO:0000256" key="6">
    <source>
        <dbReference type="ARBA" id="ARBA00023004"/>
    </source>
</evidence>
<dbReference type="InterPro" id="IPR036396">
    <property type="entry name" value="Cyt_P450_sf"/>
</dbReference>
<evidence type="ECO:0000256" key="7">
    <source>
        <dbReference type="ARBA" id="ARBA00023033"/>
    </source>
</evidence>
<dbReference type="PANTHER" id="PTHR24305">
    <property type="entry name" value="CYTOCHROME P450"/>
    <property type="match status" value="1"/>
</dbReference>
<dbReference type="GO" id="GO:0016705">
    <property type="term" value="F:oxidoreductase activity, acting on paired donors, with incorporation or reduction of molecular oxygen"/>
    <property type="evidence" value="ECO:0007669"/>
    <property type="project" value="InterPro"/>
</dbReference>
<dbReference type="AlphaFoldDB" id="A0A6A6T8E8"/>
<evidence type="ECO:0000313" key="10">
    <source>
        <dbReference type="EMBL" id="KAF2655148.1"/>
    </source>
</evidence>
<dbReference type="EMBL" id="MU004353">
    <property type="protein sequence ID" value="KAF2655148.1"/>
    <property type="molecule type" value="Genomic_DNA"/>
</dbReference>
<comment type="similarity">
    <text evidence="2 9">Belongs to the cytochrome P450 family.</text>
</comment>
<evidence type="ECO:0000256" key="2">
    <source>
        <dbReference type="ARBA" id="ARBA00010617"/>
    </source>
</evidence>
<protein>
    <submittedName>
        <fullName evidence="10">Cytochrome P450</fullName>
    </submittedName>
</protein>
<name>A0A6A6T8E8_9PLEO</name>
<keyword evidence="4 8" id="KW-0479">Metal-binding</keyword>
<dbReference type="GO" id="GO:0004497">
    <property type="term" value="F:monooxygenase activity"/>
    <property type="evidence" value="ECO:0007669"/>
    <property type="project" value="UniProtKB-KW"/>
</dbReference>
<feature type="non-terminal residue" evidence="10">
    <location>
        <position position="1"/>
    </location>
</feature>
<proteinExistence type="inferred from homology"/>
<dbReference type="PRINTS" id="PR00385">
    <property type="entry name" value="P450"/>
</dbReference>
<evidence type="ECO:0000256" key="9">
    <source>
        <dbReference type="RuleBase" id="RU000461"/>
    </source>
</evidence>
<evidence type="ECO:0000256" key="4">
    <source>
        <dbReference type="ARBA" id="ARBA00022723"/>
    </source>
</evidence>
<evidence type="ECO:0000256" key="5">
    <source>
        <dbReference type="ARBA" id="ARBA00023002"/>
    </source>
</evidence>
<dbReference type="Pfam" id="PF00067">
    <property type="entry name" value="p450"/>
    <property type="match status" value="1"/>
</dbReference>
<evidence type="ECO:0000256" key="3">
    <source>
        <dbReference type="ARBA" id="ARBA00022617"/>
    </source>
</evidence>
<dbReference type="PANTHER" id="PTHR24305:SF237">
    <property type="entry name" value="CYTOCHROME P450 MONOOXYGENASE ATNE-RELATED"/>
    <property type="match status" value="1"/>
</dbReference>
<dbReference type="InterPro" id="IPR001128">
    <property type="entry name" value="Cyt_P450"/>
</dbReference>
<organism evidence="10 11">
    <name type="scientific">Lophiostoma macrostomum CBS 122681</name>
    <dbReference type="NCBI Taxonomy" id="1314788"/>
    <lineage>
        <taxon>Eukaryota</taxon>
        <taxon>Fungi</taxon>
        <taxon>Dikarya</taxon>
        <taxon>Ascomycota</taxon>
        <taxon>Pezizomycotina</taxon>
        <taxon>Dothideomycetes</taxon>
        <taxon>Pleosporomycetidae</taxon>
        <taxon>Pleosporales</taxon>
        <taxon>Lophiostomataceae</taxon>
        <taxon>Lophiostoma</taxon>
    </lineage>
</organism>
<sequence>ILLITLYRLTLHPLADYPGPGYTAISEAYNIFSCLNGERHLQFKIWHDRYGPVVRYAPNRLSFCDEKAISDIYGVRANTQKSQMYGGFNHVFNATSSLTCTDRKEHTFKRRAINNALQPAQLKIFEKHLTKNMDILTNDVLKDASSSDWSSPHDLSTLIHRLLTDMIGDVVFSKSWNVQISPTKRWIEEFFPLATSGVHAAGHMLLALKLNLQSVFLPRTMASVYQWLAVARSQCEERIQREESMGDGKDLFSSLLRISKDIPAKSLGMNDLVAETAIMIVAGADTTTTALTATLFYLLMHPSILHLVRQEIDATFPSPIDSHDTTSNLSRTTIENGASLSSCKLLRACIDEALRLSPPGPGLFPREVLAGGLLVADKWYVPAGVDVGVPIYAVQRDARYWREAHTFDPFRWLLSGSPTSSSPASESETDHHNTFMPFNFGRTSCVGKHLAYNAMSVTLARILKTFDLEMESGSQVSGSKFGKSKGGGWGRGNKEEFQVRDVFSSAHQGPVVRFRRR</sequence>
<accession>A0A6A6T8E8</accession>
<keyword evidence="7 9" id="KW-0503">Monooxygenase</keyword>
<keyword evidence="5 9" id="KW-0560">Oxidoreductase</keyword>
<evidence type="ECO:0000256" key="8">
    <source>
        <dbReference type="PIRSR" id="PIRSR602401-1"/>
    </source>
</evidence>
<dbReference type="Gene3D" id="1.10.630.10">
    <property type="entry name" value="Cytochrome P450"/>
    <property type="match status" value="1"/>
</dbReference>
<keyword evidence="11" id="KW-1185">Reference proteome</keyword>
<dbReference type="GO" id="GO:0005506">
    <property type="term" value="F:iron ion binding"/>
    <property type="evidence" value="ECO:0007669"/>
    <property type="project" value="InterPro"/>
</dbReference>
<dbReference type="PRINTS" id="PR00463">
    <property type="entry name" value="EP450I"/>
</dbReference>
<comment type="cofactor">
    <cofactor evidence="1 8">
        <name>heme</name>
        <dbReference type="ChEBI" id="CHEBI:30413"/>
    </cofactor>
</comment>
<dbReference type="PROSITE" id="PS00086">
    <property type="entry name" value="CYTOCHROME_P450"/>
    <property type="match status" value="1"/>
</dbReference>
<gene>
    <name evidence="10" type="ORF">K491DRAFT_599396</name>
</gene>
<keyword evidence="3 8" id="KW-0349">Heme</keyword>
<dbReference type="GO" id="GO:0020037">
    <property type="term" value="F:heme binding"/>
    <property type="evidence" value="ECO:0007669"/>
    <property type="project" value="InterPro"/>
</dbReference>
<evidence type="ECO:0000313" key="11">
    <source>
        <dbReference type="Proteomes" id="UP000799324"/>
    </source>
</evidence>